<evidence type="ECO:0000313" key="1">
    <source>
        <dbReference type="EMBL" id="QUX25121.1"/>
    </source>
</evidence>
<name>A0ABX8BSU2_9ACTN</name>
<organism evidence="1 2">
    <name type="scientific">Nocardiopsis changdeensis</name>
    <dbReference type="NCBI Taxonomy" id="2831969"/>
    <lineage>
        <taxon>Bacteria</taxon>
        <taxon>Bacillati</taxon>
        <taxon>Actinomycetota</taxon>
        <taxon>Actinomycetes</taxon>
        <taxon>Streptosporangiales</taxon>
        <taxon>Nocardiopsidaceae</taxon>
        <taxon>Nocardiopsis</taxon>
    </lineage>
</organism>
<dbReference type="EMBL" id="CP074133">
    <property type="protein sequence ID" value="QUX25121.1"/>
    <property type="molecule type" value="Genomic_DNA"/>
</dbReference>
<reference evidence="1 2" key="1">
    <citation type="submission" date="2021-05" db="EMBL/GenBank/DDBJ databases">
        <title>Direct Submission.</title>
        <authorList>
            <person name="Li K."/>
            <person name="Gao J."/>
        </authorList>
    </citation>
    <scope>NUCLEOTIDE SEQUENCE [LARGE SCALE GENOMIC DNA]</scope>
    <source>
        <strain evidence="1 2">Mg02</strain>
    </source>
</reference>
<sequence>MLRTLGTAGDRLLSRLVPRATASASYCWWQYAPISSPCIRRSCCNVPGSGGTNGATVCSPYRPC</sequence>
<dbReference type="RefSeq" id="WP_220560625.1">
    <property type="nucleotide sequence ID" value="NZ_CP074133.1"/>
</dbReference>
<protein>
    <recommendedName>
        <fullName evidence="3">Secreted protein</fullName>
    </recommendedName>
</protein>
<evidence type="ECO:0000313" key="2">
    <source>
        <dbReference type="Proteomes" id="UP000676079"/>
    </source>
</evidence>
<keyword evidence="2" id="KW-1185">Reference proteome</keyword>
<accession>A0ABX8BSU2</accession>
<evidence type="ECO:0008006" key="3">
    <source>
        <dbReference type="Google" id="ProtNLM"/>
    </source>
</evidence>
<gene>
    <name evidence="1" type="ORF">KGD84_13190</name>
</gene>
<proteinExistence type="predicted"/>
<dbReference type="Proteomes" id="UP000676079">
    <property type="component" value="Chromosome"/>
</dbReference>